<evidence type="ECO:0000259" key="3">
    <source>
        <dbReference type="Pfam" id="PF09835"/>
    </source>
</evidence>
<keyword evidence="5" id="KW-1185">Reference proteome</keyword>
<feature type="domain" description="DUF2062" evidence="3">
    <location>
        <begin position="10"/>
        <end position="151"/>
    </location>
</feature>
<gene>
    <name evidence="4" type="ORF">DSM101010T_23710</name>
</gene>
<feature type="coiled-coil region" evidence="1">
    <location>
        <begin position="152"/>
        <end position="181"/>
    </location>
</feature>
<organism evidence="4 5">
    <name type="scientific">Desulfovibrio subterraneus</name>
    <dbReference type="NCBI Taxonomy" id="2718620"/>
    <lineage>
        <taxon>Bacteria</taxon>
        <taxon>Pseudomonadati</taxon>
        <taxon>Thermodesulfobacteriota</taxon>
        <taxon>Desulfovibrionia</taxon>
        <taxon>Desulfovibrionales</taxon>
        <taxon>Desulfovibrionaceae</taxon>
        <taxon>Desulfovibrio</taxon>
    </lineage>
</organism>
<sequence>MQQRWETFKRTLRYNYLRVMRLKASTHSVAMGLAVGVFVGFLPVIPFQTIVALSLAFVFRASKIPAALGTWISNPVNLIPFYTMLYYVGRMIMPVDTPELDFHHLELKAMIEQGWGLVVVMFTGGLILGVPGAFVTYILAFKAVNRYRQKRMIRLIKKYQKKKAEREAAELAADKRAADTSAGQSDIVAGTAALPHQKGIASDVSSDSTR</sequence>
<feature type="transmembrane region" description="Helical" evidence="2">
    <location>
        <begin position="29"/>
        <end position="59"/>
    </location>
</feature>
<dbReference type="RefSeq" id="WP_243452165.1">
    <property type="nucleotide sequence ID" value="NZ_BLVO01000013.1"/>
</dbReference>
<keyword evidence="2" id="KW-0472">Membrane</keyword>
<comment type="caution">
    <text evidence="4">The sequence shown here is derived from an EMBL/GenBank/DDBJ whole genome shotgun (WGS) entry which is preliminary data.</text>
</comment>
<dbReference type="EMBL" id="BLVO01000013">
    <property type="protein sequence ID" value="GFM34006.1"/>
    <property type="molecule type" value="Genomic_DNA"/>
</dbReference>
<evidence type="ECO:0000313" key="4">
    <source>
        <dbReference type="EMBL" id="GFM34006.1"/>
    </source>
</evidence>
<dbReference type="PANTHER" id="PTHR40547:SF1">
    <property type="entry name" value="SLL0298 PROTEIN"/>
    <property type="match status" value="1"/>
</dbReference>
<dbReference type="Pfam" id="PF09835">
    <property type="entry name" value="DUF2062"/>
    <property type="match status" value="1"/>
</dbReference>
<feature type="transmembrane region" description="Helical" evidence="2">
    <location>
        <begin position="113"/>
        <end position="141"/>
    </location>
</feature>
<reference evidence="4 5" key="1">
    <citation type="submission" date="2020-05" db="EMBL/GenBank/DDBJ databases">
        <title>Draft genome sequence of Desulfovibrio sp. strain HN2T.</title>
        <authorList>
            <person name="Ueno A."/>
            <person name="Tamazawa S."/>
            <person name="Tamamura S."/>
            <person name="Murakami T."/>
            <person name="Kiyama T."/>
            <person name="Inomata H."/>
            <person name="Amano Y."/>
            <person name="Miyakawa K."/>
            <person name="Tamaki H."/>
            <person name="Naganuma T."/>
            <person name="Kaneko K."/>
        </authorList>
    </citation>
    <scope>NUCLEOTIDE SEQUENCE [LARGE SCALE GENOMIC DNA]</scope>
    <source>
        <strain evidence="4 5">HN2</strain>
    </source>
</reference>
<dbReference type="InterPro" id="IPR018639">
    <property type="entry name" value="DUF2062"/>
</dbReference>
<proteinExistence type="predicted"/>
<evidence type="ECO:0000313" key="5">
    <source>
        <dbReference type="Proteomes" id="UP000503840"/>
    </source>
</evidence>
<accession>A0A7J0BJX0</accession>
<dbReference type="Proteomes" id="UP000503840">
    <property type="component" value="Unassembled WGS sequence"/>
</dbReference>
<protein>
    <recommendedName>
        <fullName evidence="3">DUF2062 domain-containing protein</fullName>
    </recommendedName>
</protein>
<evidence type="ECO:0000256" key="1">
    <source>
        <dbReference type="SAM" id="Coils"/>
    </source>
</evidence>
<keyword evidence="2" id="KW-0812">Transmembrane</keyword>
<keyword evidence="1" id="KW-0175">Coiled coil</keyword>
<dbReference type="PANTHER" id="PTHR40547">
    <property type="entry name" value="SLL0298 PROTEIN"/>
    <property type="match status" value="1"/>
</dbReference>
<evidence type="ECO:0000256" key="2">
    <source>
        <dbReference type="SAM" id="Phobius"/>
    </source>
</evidence>
<name>A0A7J0BJX0_9BACT</name>
<dbReference type="AlphaFoldDB" id="A0A7J0BJX0"/>
<keyword evidence="2" id="KW-1133">Transmembrane helix</keyword>